<accession>D9PFY5</accession>
<feature type="non-terminal residue" evidence="1">
    <location>
        <position position="1"/>
    </location>
</feature>
<sequence>RTLGEYDFLFRDASTVVCHWEAAVKFYLQAEPLAEQRAFIGPGTRDRLDLKLNRVFQHQLLLGSTQAGQLALPTGIQVDKAQAFIKGYLFNHASGLRPAPVSGVSATHLTGWWVRHQCEKLPQASADSRWIILPRLRWLAPARLPGSADVMNDEALASRLDEHFQLHGEALLLVELALTTAGEWQEVTRGFVVCSTWPTLGNIQNSSASR</sequence>
<protein>
    <submittedName>
        <fullName evidence="1">Protein containing DUF1853</fullName>
    </submittedName>
</protein>
<reference evidence="1" key="2">
    <citation type="journal article" date="2011" name="Microb. Ecol.">
        <title>Taxonomic and Functional Metagenomic Profiling of the Microbial Community in the Anoxic Sediment of a Sub-saline Shallow Lake (Laguna de Carrizo, Central Spain).</title>
        <authorList>
            <person name="Ferrer M."/>
            <person name="Guazzaroni M.E."/>
            <person name="Richter M."/>
            <person name="Garcia-Salamanca A."/>
            <person name="Yarza P."/>
            <person name="Suarez-Suarez A."/>
            <person name="Solano J."/>
            <person name="Alcaide M."/>
            <person name="van Dillewijn P."/>
            <person name="Molina-Henares M.A."/>
            <person name="Lopez-Cortes N."/>
            <person name="Al-Ramahi Y."/>
            <person name="Guerrero C."/>
            <person name="Acosta A."/>
            <person name="de Eugenio L.I."/>
            <person name="Martinez V."/>
            <person name="Marques S."/>
            <person name="Rojo F."/>
            <person name="Santero E."/>
            <person name="Genilloud O."/>
            <person name="Perez-Perez J."/>
            <person name="Rossello-Mora R."/>
            <person name="Ramos J.L."/>
        </authorList>
    </citation>
    <scope>NUCLEOTIDE SEQUENCE</scope>
</reference>
<reference evidence="1" key="1">
    <citation type="submission" date="2010-07" db="EMBL/GenBank/DDBJ databases">
        <authorList>
            <consortium name="CONSOLIDER consortium CSD2007-00005"/>
            <person name="Guazzaroni M.-E."/>
            <person name="Richter M."/>
            <person name="Garcia-Salamanca A."/>
            <person name="Yarza P."/>
            <person name="Ferrer M."/>
        </authorList>
    </citation>
    <scope>NUCLEOTIDE SEQUENCE</scope>
</reference>
<dbReference type="AlphaFoldDB" id="D9PFY5"/>
<dbReference type="EMBL" id="ADZX01000139">
    <property type="protein sequence ID" value="EFK97529.1"/>
    <property type="molecule type" value="Genomic_DNA"/>
</dbReference>
<name>D9PFY5_9ZZZZ</name>
<organism evidence="1">
    <name type="scientific">sediment metagenome</name>
    <dbReference type="NCBI Taxonomy" id="749907"/>
    <lineage>
        <taxon>unclassified sequences</taxon>
        <taxon>metagenomes</taxon>
        <taxon>ecological metagenomes</taxon>
    </lineage>
</organism>
<dbReference type="InterPro" id="IPR015003">
    <property type="entry name" value="DUF1853"/>
</dbReference>
<gene>
    <name evidence="1" type="ORF">LDC_0430</name>
</gene>
<evidence type="ECO:0000313" key="1">
    <source>
        <dbReference type="EMBL" id="EFK97529.1"/>
    </source>
</evidence>
<dbReference type="Pfam" id="PF08907">
    <property type="entry name" value="DUF1853"/>
    <property type="match status" value="1"/>
</dbReference>
<proteinExistence type="predicted"/>
<comment type="caution">
    <text evidence="1">The sequence shown here is derived from an EMBL/GenBank/DDBJ whole genome shotgun (WGS) entry which is preliminary data.</text>
</comment>